<evidence type="ECO:0000313" key="1">
    <source>
        <dbReference type="EMBL" id="TFK58982.1"/>
    </source>
</evidence>
<organism evidence="1 2">
    <name type="scientific">Pluteus cervinus</name>
    <dbReference type="NCBI Taxonomy" id="181527"/>
    <lineage>
        <taxon>Eukaryota</taxon>
        <taxon>Fungi</taxon>
        <taxon>Dikarya</taxon>
        <taxon>Basidiomycota</taxon>
        <taxon>Agaricomycotina</taxon>
        <taxon>Agaricomycetes</taxon>
        <taxon>Agaricomycetidae</taxon>
        <taxon>Agaricales</taxon>
        <taxon>Pluteineae</taxon>
        <taxon>Pluteaceae</taxon>
        <taxon>Pluteus</taxon>
    </lineage>
</organism>
<sequence>MSKESNHGEHENTPRSIKKKPRENSLRVSNKGPGSVVWLVLVTVVLSNGEGGGWKANKKSTAGRWAATAGVGELIRLVLARYSEGGTWGAKKNRVGGLFCVDGGAGAGFRRRVGVGVRIRHATAREGWLKKPRWRFVWRRRRGWGWFSPKGRGRGVVSARYGEQGVVVAEKPRWRGGRGGFRQREGVGGVVSARYDEGGMLAAKKNRSGAKTALAAGLASTVGPGVFSSKAGVGVGVFGAAAEVPVRKYRVGGSSLVVFVDEGDRGSVVGAAVLSEAREGAGALNNARMPLAKDRVRREPKKKRKKAASAARDPVVKGGLTGNKNRVGGGAGGGEGGKGREARGRRAGDEWGEGRKKVGKEAPPGMHGPCARLRFRSRSVPPRQKPIGSGQPGLDVAGPDGSDREAGSGRSRSRRFRSLDPGLDSTGSGGSRPAGHKEPVGFGGHGLVGHLGRESK</sequence>
<proteinExistence type="predicted"/>
<dbReference type="EMBL" id="ML209119">
    <property type="protein sequence ID" value="TFK58982.1"/>
    <property type="molecule type" value="Genomic_DNA"/>
</dbReference>
<dbReference type="Proteomes" id="UP000308600">
    <property type="component" value="Unassembled WGS sequence"/>
</dbReference>
<keyword evidence="2" id="KW-1185">Reference proteome</keyword>
<name>A0ACD2ZZU3_9AGAR</name>
<evidence type="ECO:0000313" key="2">
    <source>
        <dbReference type="Proteomes" id="UP000308600"/>
    </source>
</evidence>
<accession>A0ACD2ZZU3</accession>
<gene>
    <name evidence="1" type="ORF">BDN72DRAFT_865524</name>
</gene>
<reference evidence="1 2" key="1">
    <citation type="journal article" date="2019" name="Nat. Ecol. Evol.">
        <title>Megaphylogeny resolves global patterns of mushroom evolution.</title>
        <authorList>
            <person name="Varga T."/>
            <person name="Krizsan K."/>
            <person name="Foldi C."/>
            <person name="Dima B."/>
            <person name="Sanchez-Garcia M."/>
            <person name="Sanchez-Ramirez S."/>
            <person name="Szollosi G.J."/>
            <person name="Szarkandi J.G."/>
            <person name="Papp V."/>
            <person name="Albert L."/>
            <person name="Andreopoulos W."/>
            <person name="Angelini C."/>
            <person name="Antonin V."/>
            <person name="Barry K.W."/>
            <person name="Bougher N.L."/>
            <person name="Buchanan P."/>
            <person name="Buyck B."/>
            <person name="Bense V."/>
            <person name="Catcheside P."/>
            <person name="Chovatia M."/>
            <person name="Cooper J."/>
            <person name="Damon W."/>
            <person name="Desjardin D."/>
            <person name="Finy P."/>
            <person name="Geml J."/>
            <person name="Haridas S."/>
            <person name="Hughes K."/>
            <person name="Justo A."/>
            <person name="Karasinski D."/>
            <person name="Kautmanova I."/>
            <person name="Kiss B."/>
            <person name="Kocsube S."/>
            <person name="Kotiranta H."/>
            <person name="LaButti K.M."/>
            <person name="Lechner B.E."/>
            <person name="Liimatainen K."/>
            <person name="Lipzen A."/>
            <person name="Lukacs Z."/>
            <person name="Mihaltcheva S."/>
            <person name="Morgado L.N."/>
            <person name="Niskanen T."/>
            <person name="Noordeloos M.E."/>
            <person name="Ohm R.A."/>
            <person name="Ortiz-Santana B."/>
            <person name="Ovrebo C."/>
            <person name="Racz N."/>
            <person name="Riley R."/>
            <person name="Savchenko A."/>
            <person name="Shiryaev A."/>
            <person name="Soop K."/>
            <person name="Spirin V."/>
            <person name="Szebenyi C."/>
            <person name="Tomsovsky M."/>
            <person name="Tulloss R.E."/>
            <person name="Uehling J."/>
            <person name="Grigoriev I.V."/>
            <person name="Vagvolgyi C."/>
            <person name="Papp T."/>
            <person name="Martin F.M."/>
            <person name="Miettinen O."/>
            <person name="Hibbett D.S."/>
            <person name="Nagy L.G."/>
        </authorList>
    </citation>
    <scope>NUCLEOTIDE SEQUENCE [LARGE SCALE GENOMIC DNA]</scope>
    <source>
        <strain evidence="1 2">NL-1719</strain>
    </source>
</reference>
<protein>
    <submittedName>
        <fullName evidence="1">Uncharacterized protein</fullName>
    </submittedName>
</protein>